<dbReference type="Proteomes" id="UP001150904">
    <property type="component" value="Unassembled WGS sequence"/>
</dbReference>
<evidence type="ECO:0000313" key="3">
    <source>
        <dbReference type="EMBL" id="KAJ5198783.1"/>
    </source>
</evidence>
<dbReference type="Pfam" id="PF24883">
    <property type="entry name" value="NPHP3_N"/>
    <property type="match status" value="2"/>
</dbReference>
<feature type="domain" description="Nephrocystin 3-like N-terminal" evidence="2">
    <location>
        <begin position="8"/>
        <end position="90"/>
    </location>
</feature>
<comment type="caution">
    <text evidence="3">The sequence shown here is derived from an EMBL/GenBank/DDBJ whole genome shotgun (WGS) entry which is preliminary data.</text>
</comment>
<keyword evidence="1" id="KW-0677">Repeat</keyword>
<evidence type="ECO:0000256" key="1">
    <source>
        <dbReference type="ARBA" id="ARBA00022737"/>
    </source>
</evidence>
<protein>
    <recommendedName>
        <fullName evidence="2">Nephrocystin 3-like N-terminal domain-containing protein</fullName>
    </recommendedName>
</protein>
<dbReference type="Gene3D" id="3.40.50.300">
    <property type="entry name" value="P-loop containing nucleotide triphosphate hydrolases"/>
    <property type="match status" value="1"/>
</dbReference>
<dbReference type="PANTHER" id="PTHR10039">
    <property type="entry name" value="AMELOGENIN"/>
    <property type="match status" value="1"/>
</dbReference>
<dbReference type="GeneID" id="83182263"/>
<sequence length="195" mass="22084">MKETRTPGTGEWLLQNPGFQRWEETNPPVFSGFRDPVISGVGKTYLTSRVVDLIKDQMEDLPRNEGSAFFYCNRNEKNRRDSLSIINSYAEESGTTLSFDACQEQILALLNLYTKSTLVIEGFDECDQGSRDKLIETFNSLLAESNNTLKIYIASRPDPDIQAQIQQEQRISITIQVPMGITASPPDHTMQNRVE</sequence>
<dbReference type="AlphaFoldDB" id="A0A9W9JKW1"/>
<reference evidence="3" key="1">
    <citation type="submission" date="2022-12" db="EMBL/GenBank/DDBJ databases">
        <authorList>
            <person name="Petersen C."/>
        </authorList>
    </citation>
    <scope>NUCLEOTIDE SEQUENCE</scope>
    <source>
        <strain evidence="3">IBT 15544</strain>
    </source>
</reference>
<gene>
    <name evidence="3" type="ORF">N7498_007900</name>
</gene>
<dbReference type="OrthoDB" id="7464126at2759"/>
<keyword evidence="4" id="KW-1185">Reference proteome</keyword>
<accession>A0A9W9JKW1</accession>
<dbReference type="RefSeq" id="XP_058307211.1">
    <property type="nucleotide sequence ID" value="XM_058454962.1"/>
</dbReference>
<evidence type="ECO:0000313" key="4">
    <source>
        <dbReference type="Proteomes" id="UP001150904"/>
    </source>
</evidence>
<dbReference type="InterPro" id="IPR027417">
    <property type="entry name" value="P-loop_NTPase"/>
</dbReference>
<reference evidence="3" key="2">
    <citation type="journal article" date="2023" name="IMA Fungus">
        <title>Comparative genomic study of the Penicillium genus elucidates a diverse pangenome and 15 lateral gene transfer events.</title>
        <authorList>
            <person name="Petersen C."/>
            <person name="Sorensen T."/>
            <person name="Nielsen M.R."/>
            <person name="Sondergaard T.E."/>
            <person name="Sorensen J.L."/>
            <person name="Fitzpatrick D.A."/>
            <person name="Frisvad J.C."/>
            <person name="Nielsen K.L."/>
        </authorList>
    </citation>
    <scope>NUCLEOTIDE SEQUENCE</scope>
    <source>
        <strain evidence="3">IBT 15544</strain>
    </source>
</reference>
<feature type="domain" description="Nephrocystin 3-like N-terminal" evidence="2">
    <location>
        <begin position="92"/>
        <end position="156"/>
    </location>
</feature>
<organism evidence="3 4">
    <name type="scientific">Penicillium cinerascens</name>
    <dbReference type="NCBI Taxonomy" id="70096"/>
    <lineage>
        <taxon>Eukaryota</taxon>
        <taxon>Fungi</taxon>
        <taxon>Dikarya</taxon>
        <taxon>Ascomycota</taxon>
        <taxon>Pezizomycotina</taxon>
        <taxon>Eurotiomycetes</taxon>
        <taxon>Eurotiomycetidae</taxon>
        <taxon>Eurotiales</taxon>
        <taxon>Aspergillaceae</taxon>
        <taxon>Penicillium</taxon>
    </lineage>
</organism>
<evidence type="ECO:0000259" key="2">
    <source>
        <dbReference type="Pfam" id="PF24883"/>
    </source>
</evidence>
<proteinExistence type="predicted"/>
<dbReference type="InterPro" id="IPR056884">
    <property type="entry name" value="NPHP3-like_N"/>
</dbReference>
<dbReference type="EMBL" id="JAPQKR010000014">
    <property type="protein sequence ID" value="KAJ5198783.1"/>
    <property type="molecule type" value="Genomic_DNA"/>
</dbReference>
<name>A0A9W9JKW1_9EURO</name>